<dbReference type="AlphaFoldDB" id="A0AAW8PY62"/>
<protein>
    <submittedName>
        <fullName evidence="1">Uncharacterized protein</fullName>
    </submittedName>
</protein>
<evidence type="ECO:0000313" key="2">
    <source>
        <dbReference type="Proteomes" id="UP001253193"/>
    </source>
</evidence>
<sequence length="557" mass="62219">MFRPDEPSLQSYIQSNRAFSLELVHGINGQRRPLTQDILEAHDAHRTIELQKYINHFNLNDGEVQSLLDEKNSGLDPSQIGWVKKALHEVISNSTKLDDATRDQISFGLVAKRDGVDLESGLVDFSKIGNDKIAASVFDLSKESVHHEAVSILVNEIYNISQQPEDDPTRKHNPRGKKIEALLAATNVDTFENLFLKVYQMNQSVVGSSNEVTPEKFKEEESKLNDATLGMPNLREVLSGGSKSDTPFMVPRVSTGSVETAESIQGCISSTSHEDFLNYTPNVDLALEMKRLTDSIGVKISTEHSMFAGFKSKANTFDERIGGEFKSEKSESNDLSLFNRLKSKTKDKIKKLTSKDDELGDKEKIDWSASDYNWHTKDDHFSTENDKPIKSMTFSDKDNKPIFIHKPTSGLGFGSSRFGNTGGTILFAKGRKITQDEANLMVAQFLRTNTTGQMYITPPKHLENKEASQRHVELLVKSALEYGVPVENINVRPNGMVNAEQFQEIVERVSMDMKAGMFEEFGGLSDTADMTIEAPKDEITVEVKNDDVIVQTSKNKP</sequence>
<proteinExistence type="predicted"/>
<name>A0AAW8PY62_VIBPH</name>
<accession>A0AAW8PY62</accession>
<dbReference type="RefSeq" id="WP_311019679.1">
    <property type="nucleotide sequence ID" value="NZ_JAUHGG010000003.1"/>
</dbReference>
<organism evidence="1 2">
    <name type="scientific">Vibrio parahaemolyticus</name>
    <dbReference type="NCBI Taxonomy" id="670"/>
    <lineage>
        <taxon>Bacteria</taxon>
        <taxon>Pseudomonadati</taxon>
        <taxon>Pseudomonadota</taxon>
        <taxon>Gammaproteobacteria</taxon>
        <taxon>Vibrionales</taxon>
        <taxon>Vibrionaceae</taxon>
        <taxon>Vibrio</taxon>
    </lineage>
</organism>
<comment type="caution">
    <text evidence="1">The sequence shown here is derived from an EMBL/GenBank/DDBJ whole genome shotgun (WGS) entry which is preliminary data.</text>
</comment>
<evidence type="ECO:0000313" key="1">
    <source>
        <dbReference type="EMBL" id="MDS1820897.1"/>
    </source>
</evidence>
<reference evidence="1" key="1">
    <citation type="submission" date="2023-06" db="EMBL/GenBank/DDBJ databases">
        <title>Genomic Diversity of Vibrio spp. and Metagenomic Analysis of Pathogens in Florida Gulf Coastal Waters Following Hurricane Ian.</title>
        <authorList>
            <person name="Brumfield K.D."/>
        </authorList>
    </citation>
    <scope>NUCLEOTIDE SEQUENCE</scope>
    <source>
        <strain evidence="1">WBS2B-138</strain>
    </source>
</reference>
<dbReference type="EMBL" id="JAUHGG010000003">
    <property type="protein sequence ID" value="MDS1820897.1"/>
    <property type="molecule type" value="Genomic_DNA"/>
</dbReference>
<gene>
    <name evidence="1" type="ORF">QX249_09535</name>
</gene>
<dbReference type="Proteomes" id="UP001253193">
    <property type="component" value="Unassembled WGS sequence"/>
</dbReference>